<dbReference type="SUPFAM" id="SSF51011">
    <property type="entry name" value="Glycosyl hydrolase domain"/>
    <property type="match status" value="1"/>
</dbReference>
<feature type="domain" description="Glycosyl hydrolase family 31 C-terminal" evidence="5">
    <location>
        <begin position="625"/>
        <end position="716"/>
    </location>
</feature>
<evidence type="ECO:0000256" key="1">
    <source>
        <dbReference type="ARBA" id="ARBA00007806"/>
    </source>
</evidence>
<gene>
    <name evidence="6" type="ORF">J3Q64DRAFT_1666169</name>
</gene>
<evidence type="ECO:0000313" key="6">
    <source>
        <dbReference type="EMBL" id="KAL0076763.1"/>
    </source>
</evidence>
<dbReference type="SUPFAM" id="SSF51445">
    <property type="entry name" value="(Trans)glycosidases"/>
    <property type="match status" value="1"/>
</dbReference>
<evidence type="ECO:0000259" key="3">
    <source>
        <dbReference type="Pfam" id="PF01055"/>
    </source>
</evidence>
<dbReference type="CDD" id="cd14752">
    <property type="entry name" value="GH31_N"/>
    <property type="match status" value="1"/>
</dbReference>
<dbReference type="EMBL" id="JBCLYO010000030">
    <property type="protein sequence ID" value="KAL0076763.1"/>
    <property type="molecule type" value="Genomic_DNA"/>
</dbReference>
<dbReference type="Gene3D" id="2.60.40.1760">
    <property type="entry name" value="glycosyl hydrolase (family 31)"/>
    <property type="match status" value="1"/>
</dbReference>
<dbReference type="PANTHER" id="PTHR22762">
    <property type="entry name" value="ALPHA-GLUCOSIDASE"/>
    <property type="match status" value="1"/>
</dbReference>
<dbReference type="Pfam" id="PF01055">
    <property type="entry name" value="Glyco_hydro_31_2nd"/>
    <property type="match status" value="1"/>
</dbReference>
<dbReference type="Pfam" id="PF13802">
    <property type="entry name" value="Gal_mutarotas_2"/>
    <property type="match status" value="1"/>
</dbReference>
<dbReference type="InterPro" id="IPR011013">
    <property type="entry name" value="Gal_mutarotase_sf_dom"/>
</dbReference>
<evidence type="ECO:0000256" key="2">
    <source>
        <dbReference type="RuleBase" id="RU361185"/>
    </source>
</evidence>
<accession>A0ABR3ALA7</accession>
<dbReference type="Pfam" id="PF21365">
    <property type="entry name" value="Glyco_hydro_31_3rd"/>
    <property type="match status" value="1"/>
</dbReference>
<dbReference type="Proteomes" id="UP001448207">
    <property type="component" value="Unassembled WGS sequence"/>
</dbReference>
<dbReference type="InterPro" id="IPR048395">
    <property type="entry name" value="Glyco_hydro_31_C"/>
</dbReference>
<feature type="domain" description="Glycoside hydrolase family 31 N-terminal" evidence="4">
    <location>
        <begin position="29"/>
        <end position="214"/>
    </location>
</feature>
<sequence length="847" mass="96686">MKQLIPSHFKHDETVAHPITLRNSTGHVLTISVVSANIIRVRYQPPVKPRERSTRRSYGGVMVSSKEVVVTPSRFALTKSTDGEEVEIETPELRIVIELKLRHPPRLVWYASGETVPFAQDLVNRSLAYDPSSESVWHYQTRTEGDHYYGLGEKTGKIDLSGRRFRLERMDCMGYDARTQDPLYKFCPFYITLGAQSNAAHGIYYNNFSDTTIDLGQEIDAMWGPYSYYQAASGPLDYYRVYGPTVSKVVKSYGGLMGRPRHLPPRYAFGYLASSMGYAEAENAQEQLEAFADLCKEHSIPCDGMHLSSGYTVNANGDRCVFTWNPTRFPDPKRLAAHLKSAGIRIFANVKPWLLKSHPDYTLLKVSHGLVWNSDVNDPATLWQWSAGKHTAGEASYIDFTSLVGYRYWQERLKTRLLDLGYELWLDNNEFTLLDDSNTYACEMHPTVYQPHGLSLPAMSPRDSSARQVGTPYQTLMMMQASYEAVRKHAPIDRPFIITRSATPFSHQLMSQTWSGDNTTDWSTIEYNIPMGLGAGLSIMPGGYGHDVGGFAGPRPSPEMFVRWVQQAIFWPRFCIHSWNTDGTITEPWMYPEVLPLIRASIELRYRLIPYLYSLHIKYFHHECEPVIRPLFYDHQDDPNTHTQSFEFMVGSNLLIAPVTQPDQISRTVYLPANTSWYHYQTNTYYDVPKEGLTVTVPSLIEDTSSPLFVKAGTILCFGKVMSSVFADVDDERRIQVFPHPTDTTRTEFHLFEDDGKTIYYENGAYADVVIWMEPSATEIRVGIEVLEDGYFPNYDTLWVTCPLQDETRPLVFDGEDDLGRSMGLVDQQDTNVYEGFRISWKRTQEE</sequence>
<reference evidence="6 7" key="1">
    <citation type="submission" date="2024-04" db="EMBL/GenBank/DDBJ databases">
        <title>Symmetric and asymmetric DNA N6-adenine methylation regulates different biological responses in Mucorales.</title>
        <authorList>
            <consortium name="Lawrence Berkeley National Laboratory"/>
            <person name="Lax C."/>
            <person name="Mondo S.J."/>
            <person name="Osorio-Concepcion M."/>
            <person name="Muszewska A."/>
            <person name="Corrochano-Luque M."/>
            <person name="Gutierrez G."/>
            <person name="Riley R."/>
            <person name="Lipzen A."/>
            <person name="Guo J."/>
            <person name="Hundley H."/>
            <person name="Amirebrahimi M."/>
            <person name="Ng V."/>
            <person name="Lorenzo-Gutierrez D."/>
            <person name="Binder U."/>
            <person name="Yang J."/>
            <person name="Song Y."/>
            <person name="Canovas D."/>
            <person name="Navarro E."/>
            <person name="Freitag M."/>
            <person name="Gabaldon T."/>
            <person name="Grigoriev I.V."/>
            <person name="Corrochano L.M."/>
            <person name="Nicolas F.E."/>
            <person name="Garre V."/>
        </authorList>
    </citation>
    <scope>NUCLEOTIDE SEQUENCE [LARGE SCALE GENOMIC DNA]</scope>
    <source>
        <strain evidence="6 7">L51</strain>
    </source>
</reference>
<dbReference type="PANTHER" id="PTHR22762:SF165">
    <property type="entry name" value="PUTATIVE (AFU_ORTHOLOGUE AFUA_1G06560)-RELATED"/>
    <property type="match status" value="1"/>
</dbReference>
<dbReference type="InterPro" id="IPR017853">
    <property type="entry name" value="GH"/>
</dbReference>
<comment type="caution">
    <text evidence="6">The sequence shown here is derived from an EMBL/GenBank/DDBJ whole genome shotgun (WGS) entry which is preliminary data.</text>
</comment>
<dbReference type="Gene3D" id="3.20.20.80">
    <property type="entry name" value="Glycosidases"/>
    <property type="match status" value="1"/>
</dbReference>
<dbReference type="InterPro" id="IPR025887">
    <property type="entry name" value="Glyco_hydro_31_N_dom"/>
</dbReference>
<evidence type="ECO:0000313" key="7">
    <source>
        <dbReference type="Proteomes" id="UP001448207"/>
    </source>
</evidence>
<dbReference type="SUPFAM" id="SSF74650">
    <property type="entry name" value="Galactose mutarotase-like"/>
    <property type="match status" value="1"/>
</dbReference>
<dbReference type="GO" id="GO:0016787">
    <property type="term" value="F:hydrolase activity"/>
    <property type="evidence" value="ECO:0007669"/>
    <property type="project" value="UniProtKB-KW"/>
</dbReference>
<keyword evidence="2" id="KW-0326">Glycosidase</keyword>
<proteinExistence type="inferred from homology"/>
<name>A0ABR3ALA7_PHYBL</name>
<evidence type="ECO:0000259" key="4">
    <source>
        <dbReference type="Pfam" id="PF13802"/>
    </source>
</evidence>
<keyword evidence="2 6" id="KW-0378">Hydrolase</keyword>
<feature type="domain" description="Glycoside hydrolase family 31 TIM barrel" evidence="3">
    <location>
        <begin position="262"/>
        <end position="615"/>
    </location>
</feature>
<comment type="similarity">
    <text evidence="1 2">Belongs to the glycosyl hydrolase 31 family.</text>
</comment>
<evidence type="ECO:0000259" key="5">
    <source>
        <dbReference type="Pfam" id="PF21365"/>
    </source>
</evidence>
<dbReference type="Gene3D" id="2.60.40.1180">
    <property type="entry name" value="Golgi alpha-mannosidase II"/>
    <property type="match status" value="2"/>
</dbReference>
<dbReference type="InterPro" id="IPR000322">
    <property type="entry name" value="Glyco_hydro_31_TIM"/>
</dbReference>
<protein>
    <submittedName>
        <fullName evidence="6">Glycosyl hydrolases family 31-domain-containing protein</fullName>
    </submittedName>
</protein>
<organism evidence="6 7">
    <name type="scientific">Phycomyces blakesleeanus</name>
    <dbReference type="NCBI Taxonomy" id="4837"/>
    <lineage>
        <taxon>Eukaryota</taxon>
        <taxon>Fungi</taxon>
        <taxon>Fungi incertae sedis</taxon>
        <taxon>Mucoromycota</taxon>
        <taxon>Mucoromycotina</taxon>
        <taxon>Mucoromycetes</taxon>
        <taxon>Mucorales</taxon>
        <taxon>Phycomycetaceae</taxon>
        <taxon>Phycomyces</taxon>
    </lineage>
</organism>
<keyword evidence="7" id="KW-1185">Reference proteome</keyword>
<dbReference type="InterPro" id="IPR013780">
    <property type="entry name" value="Glyco_hydro_b"/>
</dbReference>